<keyword evidence="5 6" id="KW-0472">Membrane</keyword>
<evidence type="ECO:0000313" key="8">
    <source>
        <dbReference type="EMBL" id="PKA42319.1"/>
    </source>
</evidence>
<dbReference type="SUPFAM" id="SSF161098">
    <property type="entry name" value="MetI-like"/>
    <property type="match status" value="1"/>
</dbReference>
<evidence type="ECO:0000256" key="4">
    <source>
        <dbReference type="ARBA" id="ARBA00022989"/>
    </source>
</evidence>
<evidence type="ECO:0000256" key="5">
    <source>
        <dbReference type="ARBA" id="ARBA00023136"/>
    </source>
</evidence>
<dbReference type="Proteomes" id="UP000232164">
    <property type="component" value="Unassembled WGS sequence"/>
</dbReference>
<dbReference type="Pfam" id="PF00528">
    <property type="entry name" value="BPD_transp_1"/>
    <property type="match status" value="1"/>
</dbReference>
<name>A0A2N0D889_RHISU</name>
<accession>A0A2N0D889</accession>
<dbReference type="AlphaFoldDB" id="A0A2N0D889"/>
<dbReference type="PANTHER" id="PTHR30614:SF10">
    <property type="entry name" value="ARGININE ABC TRANSPORTER PERMEASE PROTEIN ARTM"/>
    <property type="match status" value="1"/>
</dbReference>
<keyword evidence="3 6" id="KW-0812">Transmembrane</keyword>
<dbReference type="InterPro" id="IPR000515">
    <property type="entry name" value="MetI-like"/>
</dbReference>
<evidence type="ECO:0000256" key="2">
    <source>
        <dbReference type="ARBA" id="ARBA00022519"/>
    </source>
</evidence>
<dbReference type="GO" id="GO:0005886">
    <property type="term" value="C:plasma membrane"/>
    <property type="evidence" value="ECO:0007669"/>
    <property type="project" value="UniProtKB-SubCell"/>
</dbReference>
<proteinExistence type="predicted"/>
<comment type="subcellular location">
    <subcellularLocation>
        <location evidence="1">Cell membrane</location>
        <topology evidence="1">Multi-pass membrane protein</topology>
    </subcellularLocation>
</comment>
<evidence type="ECO:0000256" key="1">
    <source>
        <dbReference type="ARBA" id="ARBA00004651"/>
    </source>
</evidence>
<comment type="caution">
    <text evidence="8">The sequence shown here is derived from an EMBL/GenBank/DDBJ whole genome shotgun (WGS) entry which is preliminary data.</text>
</comment>
<dbReference type="InterPro" id="IPR043429">
    <property type="entry name" value="ArtM/GltK/GlnP/TcyL/YhdX-like"/>
</dbReference>
<reference evidence="8 9" key="2">
    <citation type="submission" date="2017-12" db="EMBL/GenBank/DDBJ databases">
        <title>Genome sequence of Rhizobium sullae HCNT1 isolated from Sulla coronaria nodules and featuring peculiar denitrification phenotypes.</title>
        <authorList>
            <person name="De Diego-Diaz B."/>
            <person name="Treu L."/>
            <person name="Campanaro S."/>
            <person name="Da Silva Duarte V."/>
            <person name="Basaglia M."/>
            <person name="Favaro L."/>
            <person name="Casella S."/>
            <person name="Squartini A."/>
        </authorList>
    </citation>
    <scope>NUCLEOTIDE SEQUENCE [LARGE SCALE GENOMIC DNA]</scope>
    <source>
        <strain evidence="8 9">HCNT1</strain>
    </source>
</reference>
<dbReference type="GO" id="GO:0055085">
    <property type="term" value="P:transmembrane transport"/>
    <property type="evidence" value="ECO:0007669"/>
    <property type="project" value="InterPro"/>
</dbReference>
<evidence type="ECO:0000313" key="9">
    <source>
        <dbReference type="Proteomes" id="UP000232164"/>
    </source>
</evidence>
<feature type="domain" description="ABC transmembrane type-1" evidence="7">
    <location>
        <begin position="76"/>
        <end position="166"/>
    </location>
</feature>
<feature type="transmembrane region" description="Helical" evidence="6">
    <location>
        <begin position="140"/>
        <end position="160"/>
    </location>
</feature>
<keyword evidence="4 6" id="KW-1133">Transmembrane helix</keyword>
<reference evidence="8 9" key="1">
    <citation type="submission" date="2017-11" db="EMBL/GenBank/DDBJ databases">
        <authorList>
            <person name="Han C.G."/>
        </authorList>
    </citation>
    <scope>NUCLEOTIDE SEQUENCE [LARGE SCALE GENOMIC DNA]</scope>
    <source>
        <strain evidence="8 9">HCNT1</strain>
    </source>
</reference>
<dbReference type="EMBL" id="PIQN01000012">
    <property type="protein sequence ID" value="PKA42319.1"/>
    <property type="molecule type" value="Genomic_DNA"/>
</dbReference>
<evidence type="ECO:0000259" key="7">
    <source>
        <dbReference type="Pfam" id="PF00528"/>
    </source>
</evidence>
<evidence type="ECO:0000256" key="3">
    <source>
        <dbReference type="ARBA" id="ARBA00022692"/>
    </source>
</evidence>
<dbReference type="InterPro" id="IPR035906">
    <property type="entry name" value="MetI-like_sf"/>
</dbReference>
<dbReference type="Gene3D" id="1.10.3720.10">
    <property type="entry name" value="MetI-like"/>
    <property type="match status" value="1"/>
</dbReference>
<dbReference type="STRING" id="1041146.GCA_000427985_03724"/>
<dbReference type="GO" id="GO:0006865">
    <property type="term" value="P:amino acid transport"/>
    <property type="evidence" value="ECO:0007669"/>
    <property type="project" value="TreeGrafter"/>
</dbReference>
<evidence type="ECO:0000256" key="6">
    <source>
        <dbReference type="SAM" id="Phobius"/>
    </source>
</evidence>
<keyword evidence="2" id="KW-1003">Cell membrane</keyword>
<keyword evidence="2" id="KW-0997">Cell inner membrane</keyword>
<organism evidence="8 9">
    <name type="scientific">Rhizobium sullae</name>
    <name type="common">Rhizobium hedysari</name>
    <dbReference type="NCBI Taxonomy" id="50338"/>
    <lineage>
        <taxon>Bacteria</taxon>
        <taxon>Pseudomonadati</taxon>
        <taxon>Pseudomonadota</taxon>
        <taxon>Alphaproteobacteria</taxon>
        <taxon>Hyphomicrobiales</taxon>
        <taxon>Rhizobiaceae</taxon>
        <taxon>Rhizobium/Agrobacterium group</taxon>
        <taxon>Rhizobium</taxon>
    </lineage>
</organism>
<gene>
    <name evidence="8" type="ORF">CWR43_17380</name>
</gene>
<protein>
    <recommendedName>
        <fullName evidence="7">ABC transmembrane type-1 domain-containing protein</fullName>
    </recommendedName>
</protein>
<sequence length="173" mass="18698">MPSSFHGPTSRAFSSSRRACASSHQFEPPKSVHSSIMLRAHGNALIELKVGSPIAIRWRLKSAGPSAIIAHLVDPALGLSRVLALRLVVLPMALRQALAAYSNEIILMVKGTSLASIITLTEATGIAQELISQTYRAMEVFIAAGAIYLVLNFITVWALARLETRLTPDRVRA</sequence>
<dbReference type="PANTHER" id="PTHR30614">
    <property type="entry name" value="MEMBRANE COMPONENT OF AMINO ACID ABC TRANSPORTER"/>
    <property type="match status" value="1"/>
</dbReference>
<dbReference type="CDD" id="cd06261">
    <property type="entry name" value="TM_PBP2"/>
    <property type="match status" value="1"/>
</dbReference>